<sequence length="461" mass="51927">MVQVTTRRQRANPLRHMCLRDGLASLGTCTLMVVLYASDATGPWLRQLRTAGNDNSGTVSPLLNRTNDSDISVTKASKVPPIELSYKKPSCIPPRSPHALQEFVVLGVNLAQYGYESGHEAGQVVTVSMDQPYLLYEDFDIADQLMASKRWMQSMHIPKPEAMFLLYKHELDAIIAKTSKAAPGISLERQEYRAILRLLPRKKSFVAKPTNRACSSGVWVVKYDSKEDKTLMGYGGSYLETPYDDKAIAKRLSGDLNRVDDNCGDWAMDQVKAGFVIEERFSAFDSDDKPAVEFKVFTIWGRVWLANWRRGNRRPGLVHRNGTVVEWTGKDTDSLPDWVNWDRVVEVAERLARHKDMYRVDVFVGLPSDHPALKSTSRAAQMAAVQIRVSETEFVPSTHLKDPALFEEASRLWKAGYKMGIHKLIPNDEVPKAFLEKGFLSEEDAEALAVDDHFAPIRVKN</sequence>
<proteinExistence type="predicted"/>
<dbReference type="OrthoDB" id="42305at2759"/>
<protein>
    <submittedName>
        <fullName evidence="1">Uncharacterized protein</fullName>
    </submittedName>
</protein>
<keyword evidence="2" id="KW-1185">Reference proteome</keyword>
<dbReference type="Proteomes" id="UP001153069">
    <property type="component" value="Unassembled WGS sequence"/>
</dbReference>
<accession>A0A9N8HX85</accession>
<name>A0A9N8HX85_9STRA</name>
<dbReference type="EMBL" id="CAICTM010002411">
    <property type="protein sequence ID" value="CAB9529151.1"/>
    <property type="molecule type" value="Genomic_DNA"/>
</dbReference>
<comment type="caution">
    <text evidence="1">The sequence shown here is derived from an EMBL/GenBank/DDBJ whole genome shotgun (WGS) entry which is preliminary data.</text>
</comment>
<reference evidence="1" key="1">
    <citation type="submission" date="2020-06" db="EMBL/GenBank/DDBJ databases">
        <authorList>
            <consortium name="Plant Systems Biology data submission"/>
        </authorList>
    </citation>
    <scope>NUCLEOTIDE SEQUENCE</scope>
    <source>
        <strain evidence="1">D6</strain>
    </source>
</reference>
<evidence type="ECO:0000313" key="2">
    <source>
        <dbReference type="Proteomes" id="UP001153069"/>
    </source>
</evidence>
<organism evidence="1 2">
    <name type="scientific">Seminavis robusta</name>
    <dbReference type="NCBI Taxonomy" id="568900"/>
    <lineage>
        <taxon>Eukaryota</taxon>
        <taxon>Sar</taxon>
        <taxon>Stramenopiles</taxon>
        <taxon>Ochrophyta</taxon>
        <taxon>Bacillariophyta</taxon>
        <taxon>Bacillariophyceae</taxon>
        <taxon>Bacillariophycidae</taxon>
        <taxon>Naviculales</taxon>
        <taxon>Naviculaceae</taxon>
        <taxon>Seminavis</taxon>
    </lineage>
</organism>
<dbReference type="AlphaFoldDB" id="A0A9N8HX85"/>
<evidence type="ECO:0000313" key="1">
    <source>
        <dbReference type="EMBL" id="CAB9529151.1"/>
    </source>
</evidence>
<gene>
    <name evidence="1" type="ORF">SEMRO_2413_G326780.1</name>
</gene>